<name>A0A645CIT4_9ZZZZ</name>
<gene>
    <name evidence="1" type="ORF">SDC9_123860</name>
</gene>
<sequence>MVPQAGHARALQRGADILRLTQDPLVVPRHIIGGSQGRQRGADGGGVLKRLLRVLVHQIACESNQIRRLGRHLVQQALVSLSKLLPVKV</sequence>
<evidence type="ECO:0000313" key="1">
    <source>
        <dbReference type="EMBL" id="MPM76861.1"/>
    </source>
</evidence>
<dbReference type="AlphaFoldDB" id="A0A645CIT4"/>
<comment type="caution">
    <text evidence="1">The sequence shown here is derived from an EMBL/GenBank/DDBJ whole genome shotgun (WGS) entry which is preliminary data.</text>
</comment>
<accession>A0A645CIT4</accession>
<reference evidence="1" key="1">
    <citation type="submission" date="2019-08" db="EMBL/GenBank/DDBJ databases">
        <authorList>
            <person name="Kucharzyk K."/>
            <person name="Murdoch R.W."/>
            <person name="Higgins S."/>
            <person name="Loffler F."/>
        </authorList>
    </citation>
    <scope>NUCLEOTIDE SEQUENCE</scope>
</reference>
<dbReference type="EMBL" id="VSSQ01027554">
    <property type="protein sequence ID" value="MPM76861.1"/>
    <property type="molecule type" value="Genomic_DNA"/>
</dbReference>
<protein>
    <submittedName>
        <fullName evidence="1">Uncharacterized protein</fullName>
    </submittedName>
</protein>
<proteinExistence type="predicted"/>
<organism evidence="1">
    <name type="scientific">bioreactor metagenome</name>
    <dbReference type="NCBI Taxonomy" id="1076179"/>
    <lineage>
        <taxon>unclassified sequences</taxon>
        <taxon>metagenomes</taxon>
        <taxon>ecological metagenomes</taxon>
    </lineage>
</organism>